<keyword evidence="3" id="KW-1185">Reference proteome</keyword>
<dbReference type="Pfam" id="PF00359">
    <property type="entry name" value="PTS_EIIA_2"/>
    <property type="match status" value="1"/>
</dbReference>
<dbReference type="InterPro" id="IPR002178">
    <property type="entry name" value="PTS_EIIA_type-2_dom"/>
</dbReference>
<dbReference type="Proteomes" id="UP000298653">
    <property type="component" value="Chromosome"/>
</dbReference>
<proteinExistence type="predicted"/>
<protein>
    <submittedName>
        <fullName evidence="2">Transcriptional antiterminator of lichenan operon, BglG family</fullName>
    </submittedName>
</protein>
<dbReference type="PANTHER" id="PTHR30185">
    <property type="entry name" value="CRYPTIC BETA-GLUCOSIDE BGL OPERON ANTITERMINATOR"/>
    <property type="match status" value="1"/>
</dbReference>
<gene>
    <name evidence="2" type="ORF">AR1Y2_1502</name>
</gene>
<evidence type="ECO:0000313" key="3">
    <source>
        <dbReference type="Proteomes" id="UP000298653"/>
    </source>
</evidence>
<dbReference type="InterPro" id="IPR016152">
    <property type="entry name" value="PTrfase/Anion_transptr"/>
</dbReference>
<organism evidence="2 3">
    <name type="scientific">Anaerostipes rhamnosivorans</name>
    <dbReference type="NCBI Taxonomy" id="1229621"/>
    <lineage>
        <taxon>Bacteria</taxon>
        <taxon>Bacillati</taxon>
        <taxon>Bacillota</taxon>
        <taxon>Clostridia</taxon>
        <taxon>Lachnospirales</taxon>
        <taxon>Lachnospiraceae</taxon>
        <taxon>Anaerostipes</taxon>
    </lineage>
</organism>
<dbReference type="InterPro" id="IPR050661">
    <property type="entry name" value="BglG_antiterminators"/>
</dbReference>
<evidence type="ECO:0000259" key="1">
    <source>
        <dbReference type="PROSITE" id="PS51094"/>
    </source>
</evidence>
<dbReference type="EMBL" id="CP040058">
    <property type="protein sequence ID" value="QCP34956.1"/>
    <property type="molecule type" value="Genomic_DNA"/>
</dbReference>
<dbReference type="Gene3D" id="3.40.930.10">
    <property type="entry name" value="Mannitol-specific EII, Chain A"/>
    <property type="match status" value="1"/>
</dbReference>
<accession>A0A4P8IBW3</accession>
<dbReference type="SUPFAM" id="SSF55804">
    <property type="entry name" value="Phoshotransferase/anion transport protein"/>
    <property type="match status" value="1"/>
</dbReference>
<dbReference type="AlphaFoldDB" id="A0A4P8IBW3"/>
<feature type="domain" description="PTS EIIA type-2" evidence="1">
    <location>
        <begin position="1"/>
        <end position="121"/>
    </location>
</feature>
<reference evidence="2 3" key="1">
    <citation type="submission" date="2019-05" db="EMBL/GenBank/DDBJ databases">
        <title>Complete genome sequencing of Anaerostipes rhamnosivorans.</title>
        <authorList>
            <person name="Bui T.P.N."/>
            <person name="de Vos W.M."/>
        </authorList>
    </citation>
    <scope>NUCLEOTIDE SEQUENCE [LARGE SCALE GENOMIC DNA]</scope>
    <source>
        <strain evidence="2 3">1y2</strain>
    </source>
</reference>
<dbReference type="KEGG" id="arf:AR1Y2_1502"/>
<evidence type="ECO:0000313" key="2">
    <source>
        <dbReference type="EMBL" id="QCP34956.1"/>
    </source>
</evidence>
<dbReference type="PROSITE" id="PS51094">
    <property type="entry name" value="PTS_EIIA_TYPE_2"/>
    <property type="match status" value="1"/>
</dbReference>
<sequence>MIRFLGEKIVDFGIAGDDFIDSVLERERLSSTCFLDAFAVPHSLHMNASRTMVCILTSEKGIPWDEHMIHIVMMIAVHQEDRKKFMELYDGIVRVLENPQNIKQLVSARTPSEFINCLARENINR</sequence>
<dbReference type="RefSeq" id="WP_175403610.1">
    <property type="nucleotide sequence ID" value="NZ_CP040058.1"/>
</dbReference>
<name>A0A4P8IBW3_9FIRM</name>
<dbReference type="PANTHER" id="PTHR30185:SF13">
    <property type="entry name" value="LICABCH OPERON REGULATOR-RELATED"/>
    <property type="match status" value="1"/>
</dbReference>